<feature type="compositionally biased region" description="Basic residues" evidence="1">
    <location>
        <begin position="1"/>
        <end position="16"/>
    </location>
</feature>
<feature type="compositionally biased region" description="Basic and acidic residues" evidence="1">
    <location>
        <begin position="233"/>
        <end position="250"/>
    </location>
</feature>
<accession>A0A6J4PGZ9</accession>
<feature type="compositionally biased region" description="Basic and acidic residues" evidence="1">
    <location>
        <begin position="43"/>
        <end position="59"/>
    </location>
</feature>
<dbReference type="EMBL" id="CADCUX010000342">
    <property type="protein sequence ID" value="CAA9414291.1"/>
    <property type="molecule type" value="Genomic_DNA"/>
</dbReference>
<feature type="non-terminal residue" evidence="2">
    <location>
        <position position="1"/>
    </location>
</feature>
<proteinExistence type="predicted"/>
<name>A0A6J4PGZ9_9BURK</name>
<sequence length="299" mass="31888">DRRHPRELRDRSHRRLHDPAGAGGLLGALVRSLQGDRAAAGEAGDRVRGPLQAGEDRFRPGTATRGRVRHPQHPHLRPADERAAGRRFHGRGSGGQAARVPRQARAARGAGSGRRSARPPGGADGRAGTAREAAACAGHQPIRRRHAVRVRQGAAPGRPAGGRQGRLCASRSQGGRAPAARLGATGHRCDGIRRHARRRSQGGGRLRYPGRGEPARLRGPLRQGPPADGPAALDRRDGRVARDPDARQGLERGCGAQDLHRDPRHHRTAQAEGGRGADPPGRPDRRDVPAPTLQRGIEL</sequence>
<reference evidence="2" key="1">
    <citation type="submission" date="2020-02" db="EMBL/GenBank/DDBJ databases">
        <authorList>
            <person name="Meier V. D."/>
        </authorList>
    </citation>
    <scope>NUCLEOTIDE SEQUENCE</scope>
    <source>
        <strain evidence="2">AVDCRST_MAG51</strain>
    </source>
</reference>
<dbReference type="AlphaFoldDB" id="A0A6J4PGZ9"/>
<organism evidence="2">
    <name type="scientific">uncultured Ramlibacter sp</name>
    <dbReference type="NCBI Taxonomy" id="260755"/>
    <lineage>
        <taxon>Bacteria</taxon>
        <taxon>Pseudomonadati</taxon>
        <taxon>Pseudomonadota</taxon>
        <taxon>Betaproteobacteria</taxon>
        <taxon>Burkholderiales</taxon>
        <taxon>Comamonadaceae</taxon>
        <taxon>Ramlibacter</taxon>
        <taxon>environmental samples</taxon>
    </lineage>
</organism>
<feature type="region of interest" description="Disordered" evidence="1">
    <location>
        <begin position="1"/>
        <end position="23"/>
    </location>
</feature>
<feature type="compositionally biased region" description="Basic residues" evidence="1">
    <location>
        <begin position="66"/>
        <end position="76"/>
    </location>
</feature>
<feature type="non-terminal residue" evidence="2">
    <location>
        <position position="299"/>
    </location>
</feature>
<protein>
    <submittedName>
        <fullName evidence="2">FIG000875: Thioredoxin domain-containing protein EC-YbbN</fullName>
    </submittedName>
</protein>
<gene>
    <name evidence="2" type="ORF">AVDCRST_MAG51-1609</name>
</gene>
<evidence type="ECO:0000256" key="1">
    <source>
        <dbReference type="SAM" id="MobiDB-lite"/>
    </source>
</evidence>
<feature type="compositionally biased region" description="Low complexity" evidence="1">
    <location>
        <begin position="118"/>
        <end position="138"/>
    </location>
</feature>
<feature type="compositionally biased region" description="Low complexity" evidence="1">
    <location>
        <begin position="96"/>
        <end position="109"/>
    </location>
</feature>
<evidence type="ECO:0000313" key="2">
    <source>
        <dbReference type="EMBL" id="CAA9414291.1"/>
    </source>
</evidence>
<feature type="region of interest" description="Disordered" evidence="1">
    <location>
        <begin position="35"/>
        <end position="299"/>
    </location>
</feature>